<dbReference type="GO" id="GO:0000149">
    <property type="term" value="F:SNARE binding"/>
    <property type="evidence" value="ECO:0007669"/>
    <property type="project" value="TreeGrafter"/>
</dbReference>
<feature type="domain" description="Sec39" evidence="5">
    <location>
        <begin position="553"/>
        <end position="1079"/>
    </location>
</feature>
<dbReference type="Gene3D" id="2.130.10.10">
    <property type="entry name" value="YVTN repeat-like/Quinoprotein amine dehydrogenase"/>
    <property type="match status" value="1"/>
</dbReference>
<evidence type="ECO:0000313" key="6">
    <source>
        <dbReference type="EMBL" id="KAF3324831.1"/>
    </source>
</evidence>
<reference evidence="6" key="1">
    <citation type="submission" date="2020-01" db="EMBL/GenBank/DDBJ databases">
        <title>Genome sequence of Kobresia littledalei, the first chromosome-level genome in the family Cyperaceae.</title>
        <authorList>
            <person name="Qu G."/>
        </authorList>
    </citation>
    <scope>NUCLEOTIDE SEQUENCE</scope>
    <source>
        <strain evidence="6">C.B.Clarke</strain>
        <tissue evidence="6">Leaf</tissue>
    </source>
</reference>
<accession>A0A833QT54</accession>
<organism evidence="6 7">
    <name type="scientific">Carex littledalei</name>
    <dbReference type="NCBI Taxonomy" id="544730"/>
    <lineage>
        <taxon>Eukaryota</taxon>
        <taxon>Viridiplantae</taxon>
        <taxon>Streptophyta</taxon>
        <taxon>Embryophyta</taxon>
        <taxon>Tracheophyta</taxon>
        <taxon>Spermatophyta</taxon>
        <taxon>Magnoliopsida</taxon>
        <taxon>Liliopsida</taxon>
        <taxon>Poales</taxon>
        <taxon>Cyperaceae</taxon>
        <taxon>Cyperoideae</taxon>
        <taxon>Cariceae</taxon>
        <taxon>Carex</taxon>
        <taxon>Carex subgen. Euthyceras</taxon>
    </lineage>
</organism>
<sequence>MEKERQTEVLYEIRRHASRSLPIDPAQGQTSGDEAASGFLSYLSLGGVTKIKEKWSGHYRGKTFKREIFLVVSPEGKYVAVCARNEIFILEKENDYMEPCGIYKANEKTVAFATGAWSEAEDMLVILDDLSNLYLIKADGKEVTRQSNKQLKIPLPIIAIVTLEDANSSGSLGQFAMFANDGFIHQICIRKAHNSNTSVSIQHMSNNMALSKSRELPSFVACVDFNPSLSLVVLLGGSSSSSGNYRLYLLRVAKNLELNFGDHGPEFKGSFLSSLPKGQTTVDSYPKIQISPQGKYVATLDSVGSLKIFELDSNLNFLSHHSSPEGEYLESIVDMTWWGDGILILATKHGNVFLYDVTDKRKVSQKDAMVSMPIIEGIKHQPGCVLVLEPQKQEKELWSLESFHEVSISEMYRVLISSKSYREALGFASRYGLDKDEVFKAEWLGSGKVTSDIESCLSNIKDKEFVLSECVNSIGPTEPVVRALISFGIRVTDGYKFGEVDQSEHSFRDWNMRIFRLRLLQCRDKLETFLGINMGRFSEKEYGQFLSHPLIHTAISLAENGRIGALNLLFKRHPYTISTSILDTLSSIPETVPVHSYSQLLPGVSPFSSTVLREPDWVECEKTVSYIENSLDQSENTENIKTEILLKFTKGIVWPAINELSDWYMNRAREMDSLSGQLDNSISLMELACQKGITGLEQFLDQTKYLRDLVYPEEAIDFTMDLATWEPLPQYEKFKLLLKGAKEENVVQKLREKAVPFMMKYMEEERESYLVRWLKELAKENQLSICSTILENGCGESPIEGLFRGILELVETAVQCVYTCSATDQWSTMGSILSNLLNRMARDRVSGDDAISIDLLDKLERRVKVVQGHVEVGRLLAYYQVPKPMGFFVSGHSEEKNVRQLIRLILSKFGRRQPSRADTEWAGMWRDMQCFQEKAFCFLDSEYLLTEFIKGLLKAGKFSLARNYLRGTSSVELPTEKAESLVISAAREYFFSASTLSCSEIWKARECLNLLPNSRSVQAESDIIDAITIRLPELGVTLLPMQFKQIKDFMEVIRTIITSRTGAYLNVDEIIDVAKLLGLKTEDEISVVEEAIAREAAVAGDIQLASDLCLGLAKKGHGPAWDLCAAIARGPQLDSLDLDSRKKLIGFALSNCDEASVGELLNAWKEFDICENLDHLRVFPSSKSREGTIGKDRVEKEMLFWVCNEVPNEEKERKKIMSFASTELPWLMDLCNKGEYTEKNIPKVPYRRHYFSVKTRAINVIISWLAGNGFSPKDELVASLARSVMDPPVSEEDDMLALLLLLNLVDPLGGVAVIEEEIKNRRDYKEVHSMMGIGMAYSSLNNARKECASPKERRELLLHGFYEKFVSLDSDGDQMNEAQSIFWTEWKAKLEQEKRFTEQTKALEQLMPGVDAARFLSGDADYIKSSIFALVDTVKLEKKHVLKEAVKLADMYGLHRTEVVFRFLSCALVSDCWENNDILAEISEYRDEIVKNAMSLIHMVSSSVYPKIDGRNKQRLSYIFSILSACRAHLQRSLDPEYIKYMDKEHHHMHMLEHSRYYKMLEQECLRLSFIDDLDFKNIAGLYDLNFEHFNEEICKNVYESNVNALAETVQSLVGMYDSALSKGLISSKGVYKHYILGLLASLEGRSEARLANSIEASALQNFIGEIETSFDRCKKYISFLSQSDISYVTGRYFTLCFPVNLSRVPLDDPAWKDALVSLVNFWIKLVKETAEKTAVLNCLEIFKGLLTDGAISINQGWDTVSGYVKVGFSSGLTADISYFCKAMVLAGCEFESVGEIYYACTEGWNHNFDLLELYGDVAGRSLSGLIEGSNSTEELYSLLSSLSRFSEKYPEDLKKVRSEVWRQLHNFSEKLELANQTRVFALQLMQAITGENTKTLPPEIVSFVDKWESWDGSGTKKNTGIAPESSLFSSGSITSTLVALKSTQLVCSVFPSFTISAEDLTTLDSAVSRFLQVSENVAGDISADAVTVLEAVLEQWEELFCPKLERDETHDSPKEVNEWANDEWDDGWDSLPDDMGSTSKIVTESEPVSVLVHPLHACWMDVVQKLINLGEINRVMELFDRSLSKSKVLLDEDESNNLIPMLAAKDCFVALKLLLALPHEGPRGQCLQLVETKLKDSTIYNAAHNDDMELLALVLFSGFLGSSIAGPTSYPKLFSYLCYLIGHLARTCQEGFMKQGDSVGQRWNEKLVFARVLFPCFLSELVIRGELLLAGFMVSKWMHTHSSLGLVDVIEVSLRRYLEAEVLVQTQNQQVNSNCTLDYIISVLRSRLVSLLQSALSALPESEQ</sequence>
<comment type="caution">
    <text evidence="6">The sequence shown here is derived from an EMBL/GenBank/DDBJ whole genome shotgun (WGS) entry which is preliminary data.</text>
</comment>
<dbReference type="PANTHER" id="PTHR15922:SF2">
    <property type="entry name" value="NBAS SUBUNIT OF NRZ TETHERING COMPLEX"/>
    <property type="match status" value="1"/>
</dbReference>
<dbReference type="GO" id="GO:0070939">
    <property type="term" value="C:Dsl1/NZR complex"/>
    <property type="evidence" value="ECO:0007669"/>
    <property type="project" value="TreeGrafter"/>
</dbReference>
<evidence type="ECO:0000256" key="1">
    <source>
        <dbReference type="ARBA" id="ARBA00004240"/>
    </source>
</evidence>
<comment type="subcellular location">
    <subcellularLocation>
        <location evidence="1">Endoplasmic reticulum</location>
    </subcellularLocation>
</comment>
<evidence type="ECO:0000256" key="4">
    <source>
        <dbReference type="ARBA" id="ARBA00022927"/>
    </source>
</evidence>
<dbReference type="InterPro" id="IPR036322">
    <property type="entry name" value="WD40_repeat_dom_sf"/>
</dbReference>
<keyword evidence="4" id="KW-0653">Protein transport</keyword>
<evidence type="ECO:0000259" key="5">
    <source>
        <dbReference type="Pfam" id="PF08314"/>
    </source>
</evidence>
<evidence type="ECO:0000313" key="7">
    <source>
        <dbReference type="Proteomes" id="UP000623129"/>
    </source>
</evidence>
<dbReference type="Pfam" id="PF08314">
    <property type="entry name" value="Sec39"/>
    <property type="match status" value="1"/>
</dbReference>
<dbReference type="SUPFAM" id="SSF50978">
    <property type="entry name" value="WD40 repeat-like"/>
    <property type="match status" value="1"/>
</dbReference>
<dbReference type="Proteomes" id="UP000623129">
    <property type="component" value="Unassembled WGS sequence"/>
</dbReference>
<dbReference type="InterPro" id="IPR015943">
    <property type="entry name" value="WD40/YVTN_repeat-like_dom_sf"/>
</dbReference>
<keyword evidence="3" id="KW-0256">Endoplasmic reticulum</keyword>
<proteinExistence type="predicted"/>
<evidence type="ECO:0000256" key="2">
    <source>
        <dbReference type="ARBA" id="ARBA00022448"/>
    </source>
</evidence>
<dbReference type="OrthoDB" id="19988at2759"/>
<dbReference type="EMBL" id="SWLB01000021">
    <property type="protein sequence ID" value="KAF3324831.1"/>
    <property type="molecule type" value="Genomic_DNA"/>
</dbReference>
<keyword evidence="7" id="KW-1185">Reference proteome</keyword>
<keyword evidence="2" id="KW-0813">Transport</keyword>
<protein>
    <submittedName>
        <fullName evidence="6">MAG2-interacting protein 2</fullName>
    </submittedName>
</protein>
<dbReference type="InterPro" id="IPR013244">
    <property type="entry name" value="Sec39_domain"/>
</dbReference>
<dbReference type="GO" id="GO:0006890">
    <property type="term" value="P:retrograde vesicle-mediated transport, Golgi to endoplasmic reticulum"/>
    <property type="evidence" value="ECO:0007669"/>
    <property type="project" value="InterPro"/>
</dbReference>
<dbReference type="GO" id="GO:0015031">
    <property type="term" value="P:protein transport"/>
    <property type="evidence" value="ECO:0007669"/>
    <property type="project" value="UniProtKB-KW"/>
</dbReference>
<gene>
    <name evidence="6" type="ORF">FCM35_KLT10988</name>
</gene>
<name>A0A833QT54_9POAL</name>
<evidence type="ECO:0000256" key="3">
    <source>
        <dbReference type="ARBA" id="ARBA00022824"/>
    </source>
</evidence>
<dbReference type="PANTHER" id="PTHR15922">
    <property type="entry name" value="NEUROBLASTOMA-AMPLIFIED SEQUENCE"/>
    <property type="match status" value="1"/>
</dbReference>